<evidence type="ECO:0000313" key="11">
    <source>
        <dbReference type="Proteomes" id="UP000184225"/>
    </source>
</evidence>
<dbReference type="HAMAP" id="MF_01161">
    <property type="entry name" value="tRNA_Ile_lys_synt"/>
    <property type="match status" value="1"/>
</dbReference>
<dbReference type="SMART" id="SM00977">
    <property type="entry name" value="TilS_C"/>
    <property type="match status" value="1"/>
</dbReference>
<dbReference type="NCBIfam" id="TIGR02433">
    <property type="entry name" value="lysidine_TilS_C"/>
    <property type="match status" value="1"/>
</dbReference>
<dbReference type="Pfam" id="PF01171">
    <property type="entry name" value="ATP_bind_3"/>
    <property type="match status" value="1"/>
</dbReference>
<keyword evidence="4 8" id="KW-0819">tRNA processing</keyword>
<dbReference type="EMBL" id="FQYY01000004">
    <property type="protein sequence ID" value="SHI77278.1"/>
    <property type="molecule type" value="Genomic_DNA"/>
</dbReference>
<dbReference type="InterPro" id="IPR012796">
    <property type="entry name" value="Lysidine-tRNA-synth_C"/>
</dbReference>
<comment type="function">
    <text evidence="8">Ligates lysine onto the cytidine present at position 34 of the AUA codon-specific tRNA(Ile) that contains the anticodon CAU, in an ATP-dependent manner. Cytidine is converted to lysidine, thus changing the amino acid specificity of the tRNA from methionine to isoleucine.</text>
</comment>
<feature type="domain" description="Lysidine-tRNA(Ile) synthetase C-terminal" evidence="9">
    <location>
        <begin position="360"/>
        <end position="432"/>
    </location>
</feature>
<dbReference type="Pfam" id="PF11734">
    <property type="entry name" value="TilS_C"/>
    <property type="match status" value="1"/>
</dbReference>
<dbReference type="STRING" id="579105.SAMN04488096_104191"/>
<dbReference type="InterPro" id="IPR012094">
    <property type="entry name" value="tRNA_Ile_lys_synt"/>
</dbReference>
<dbReference type="OrthoDB" id="9807403at2"/>
<dbReference type="NCBIfam" id="TIGR02432">
    <property type="entry name" value="lysidine_TilS_N"/>
    <property type="match status" value="1"/>
</dbReference>
<dbReference type="RefSeq" id="WP_073149792.1">
    <property type="nucleotide sequence ID" value="NZ_FQYY01000004.1"/>
</dbReference>
<evidence type="ECO:0000259" key="9">
    <source>
        <dbReference type="SMART" id="SM00977"/>
    </source>
</evidence>
<comment type="subcellular location">
    <subcellularLocation>
        <location evidence="1 8">Cytoplasm</location>
    </subcellularLocation>
</comment>
<dbReference type="GO" id="GO:0005737">
    <property type="term" value="C:cytoplasm"/>
    <property type="evidence" value="ECO:0007669"/>
    <property type="project" value="UniProtKB-SubCell"/>
</dbReference>
<dbReference type="InterPro" id="IPR012795">
    <property type="entry name" value="tRNA_Ile_lys_synt_N"/>
</dbReference>
<dbReference type="CDD" id="cd01992">
    <property type="entry name" value="TilS_N"/>
    <property type="match status" value="1"/>
</dbReference>
<feature type="binding site" evidence="8">
    <location>
        <begin position="26"/>
        <end position="31"/>
    </location>
    <ligand>
        <name>ATP</name>
        <dbReference type="ChEBI" id="CHEBI:30616"/>
    </ligand>
</feature>
<evidence type="ECO:0000256" key="3">
    <source>
        <dbReference type="ARBA" id="ARBA00022598"/>
    </source>
</evidence>
<protein>
    <recommendedName>
        <fullName evidence="8">tRNA(Ile)-lysidine synthase</fullName>
        <ecNumber evidence="8">6.3.4.19</ecNumber>
    </recommendedName>
    <alternativeName>
        <fullName evidence="8">tRNA(Ile)-2-lysyl-cytidine synthase</fullName>
    </alternativeName>
    <alternativeName>
        <fullName evidence="8">tRNA(Ile)-lysidine synthetase</fullName>
    </alternativeName>
</protein>
<dbReference type="EC" id="6.3.4.19" evidence="8"/>
<dbReference type="GO" id="GO:0032267">
    <property type="term" value="F:tRNA(Ile)-lysidine synthase activity"/>
    <property type="evidence" value="ECO:0007669"/>
    <property type="project" value="UniProtKB-EC"/>
</dbReference>
<accession>A0A1M6DW71</accession>
<evidence type="ECO:0000256" key="8">
    <source>
        <dbReference type="HAMAP-Rule" id="MF_01161"/>
    </source>
</evidence>
<keyword evidence="11" id="KW-1185">Reference proteome</keyword>
<dbReference type="AlphaFoldDB" id="A0A1M6DW71"/>
<proteinExistence type="inferred from homology"/>
<keyword evidence="2 8" id="KW-0963">Cytoplasm</keyword>
<dbReference type="GO" id="GO:0006400">
    <property type="term" value="P:tRNA modification"/>
    <property type="evidence" value="ECO:0007669"/>
    <property type="project" value="UniProtKB-UniRule"/>
</dbReference>
<dbReference type="InterPro" id="IPR011063">
    <property type="entry name" value="TilS/TtcA_N"/>
</dbReference>
<keyword evidence="3 8" id="KW-0436">Ligase</keyword>
<evidence type="ECO:0000256" key="5">
    <source>
        <dbReference type="ARBA" id="ARBA00022741"/>
    </source>
</evidence>
<evidence type="ECO:0000256" key="4">
    <source>
        <dbReference type="ARBA" id="ARBA00022694"/>
    </source>
</evidence>
<comment type="similarity">
    <text evidence="8">Belongs to the tRNA(Ile)-lysidine synthase family.</text>
</comment>
<dbReference type="GO" id="GO:0005524">
    <property type="term" value="F:ATP binding"/>
    <property type="evidence" value="ECO:0007669"/>
    <property type="project" value="UniProtKB-UniRule"/>
</dbReference>
<dbReference type="PANTHER" id="PTHR43033:SF1">
    <property type="entry name" value="TRNA(ILE)-LYSIDINE SYNTHASE-RELATED"/>
    <property type="match status" value="1"/>
</dbReference>
<evidence type="ECO:0000313" key="10">
    <source>
        <dbReference type="EMBL" id="SHI77278.1"/>
    </source>
</evidence>
<evidence type="ECO:0000256" key="1">
    <source>
        <dbReference type="ARBA" id="ARBA00004496"/>
    </source>
</evidence>
<dbReference type="SUPFAM" id="SSF56037">
    <property type="entry name" value="PheT/TilS domain"/>
    <property type="match status" value="1"/>
</dbReference>
<reference evidence="10 11" key="1">
    <citation type="submission" date="2016-11" db="EMBL/GenBank/DDBJ databases">
        <authorList>
            <person name="Jaros S."/>
            <person name="Januszkiewicz K."/>
            <person name="Wedrychowicz H."/>
        </authorList>
    </citation>
    <scope>NUCLEOTIDE SEQUENCE [LARGE SCALE GENOMIC DNA]</scope>
    <source>
        <strain evidence="10 11">DSM 21425</strain>
    </source>
</reference>
<organism evidence="10 11">
    <name type="scientific">Mesonia phycicola</name>
    <dbReference type="NCBI Taxonomy" id="579105"/>
    <lineage>
        <taxon>Bacteria</taxon>
        <taxon>Pseudomonadati</taxon>
        <taxon>Bacteroidota</taxon>
        <taxon>Flavobacteriia</taxon>
        <taxon>Flavobacteriales</taxon>
        <taxon>Flavobacteriaceae</taxon>
        <taxon>Mesonia</taxon>
    </lineage>
</organism>
<evidence type="ECO:0000256" key="6">
    <source>
        <dbReference type="ARBA" id="ARBA00022840"/>
    </source>
</evidence>
<keyword evidence="5 8" id="KW-0547">Nucleotide-binding</keyword>
<dbReference type="InterPro" id="IPR014729">
    <property type="entry name" value="Rossmann-like_a/b/a_fold"/>
</dbReference>
<sequence>MTKEFQQHITSNFPFLKNKKCLLTISGGIDSVVLAYLCKTANIDFALAHCNFNLRGEESDGDESFVRNLAKQLEVKLFVENFNTKAFAKDQQLSIQLAARKLRYEWFFDLAEKNNIEYICTAHHLNDSFETYLINTSRGTGIQGLTGIPEVNGKIIRPLLPFTRAQILQYAQKKQIKWREDSSNASDKYLRNKIRHHITPVLEEENENLLQNFYKTQQYLKDTANLLEDYTTLLFSKLVKEINGDYYLNVTNLKNTPNTKAVIYQLLHPFGFTAWEDVNNLLEAQSGKQVFSNTHRLIRDREVLILSKLNIQENQVIKIEEGQTHIKWDNKQILVKNVNTLEDFSQNIAYLSAQKISYPLTLRKWQAGDRFQPFGMKGKKKISDFLKDEKLSAIEKENTWVLLSNEEIAWVVGHRSDHRFKIEPNTTTIIKLTLTYEK</sequence>
<comment type="catalytic activity">
    <reaction evidence="7 8">
        <text>cytidine(34) in tRNA(Ile2) + L-lysine + ATP = lysidine(34) in tRNA(Ile2) + AMP + diphosphate + H(+)</text>
        <dbReference type="Rhea" id="RHEA:43744"/>
        <dbReference type="Rhea" id="RHEA-COMP:10625"/>
        <dbReference type="Rhea" id="RHEA-COMP:10670"/>
        <dbReference type="ChEBI" id="CHEBI:15378"/>
        <dbReference type="ChEBI" id="CHEBI:30616"/>
        <dbReference type="ChEBI" id="CHEBI:32551"/>
        <dbReference type="ChEBI" id="CHEBI:33019"/>
        <dbReference type="ChEBI" id="CHEBI:82748"/>
        <dbReference type="ChEBI" id="CHEBI:83665"/>
        <dbReference type="ChEBI" id="CHEBI:456215"/>
        <dbReference type="EC" id="6.3.4.19"/>
    </reaction>
</comment>
<dbReference type="Gene3D" id="3.40.50.620">
    <property type="entry name" value="HUPs"/>
    <property type="match status" value="1"/>
</dbReference>
<gene>
    <name evidence="8" type="primary">tilS</name>
    <name evidence="10" type="ORF">SAMN04488096_104191</name>
</gene>
<dbReference type="Proteomes" id="UP000184225">
    <property type="component" value="Unassembled WGS sequence"/>
</dbReference>
<dbReference type="PANTHER" id="PTHR43033">
    <property type="entry name" value="TRNA(ILE)-LYSIDINE SYNTHASE-RELATED"/>
    <property type="match status" value="1"/>
</dbReference>
<comment type="domain">
    <text evidence="8">The N-terminal region contains the highly conserved SGGXDS motif, predicted to be a P-loop motif involved in ATP binding.</text>
</comment>
<name>A0A1M6DW71_9FLAO</name>
<dbReference type="SUPFAM" id="SSF52402">
    <property type="entry name" value="Adenine nucleotide alpha hydrolases-like"/>
    <property type="match status" value="1"/>
</dbReference>
<evidence type="ECO:0000256" key="2">
    <source>
        <dbReference type="ARBA" id="ARBA00022490"/>
    </source>
</evidence>
<evidence type="ECO:0000256" key="7">
    <source>
        <dbReference type="ARBA" id="ARBA00048539"/>
    </source>
</evidence>
<keyword evidence="6 8" id="KW-0067">ATP-binding</keyword>